<evidence type="ECO:0000313" key="3">
    <source>
        <dbReference type="Proteomes" id="UP000007129"/>
    </source>
</evidence>
<dbReference type="VEuPathDB" id="FungiDB:MPH_05186"/>
<feature type="region of interest" description="Disordered" evidence="1">
    <location>
        <begin position="55"/>
        <end position="87"/>
    </location>
</feature>
<sequence>MIQHSRSDDDSLDSFTPFWPDEYGGEIILLLPKKREREKKRKKESFKQFSIMPISLGSKMPEAQRQSMRRNPGPASTKSTAGGCGTLIPHQLGNYSRRFRGNSSIAVRPGHGVVAPAAGRDRHKERLLQGSSPSFPYIC</sequence>
<proteinExistence type="predicted"/>
<comment type="caution">
    <text evidence="2">The sequence shown here is derived from an EMBL/GenBank/DDBJ whole genome shotgun (WGS) entry which is preliminary data.</text>
</comment>
<dbReference type="Proteomes" id="UP000007129">
    <property type="component" value="Unassembled WGS sequence"/>
</dbReference>
<accession>K2SLF5</accession>
<dbReference type="AlphaFoldDB" id="K2SLF5"/>
<name>K2SLF5_MACPH</name>
<evidence type="ECO:0000313" key="2">
    <source>
        <dbReference type="EMBL" id="EKG17565.1"/>
    </source>
</evidence>
<dbReference type="InParanoid" id="K2SLF5"/>
<dbReference type="HOGENOM" id="CLU_1845479_0_0_1"/>
<organism evidence="2 3">
    <name type="scientific">Macrophomina phaseolina (strain MS6)</name>
    <name type="common">Charcoal rot fungus</name>
    <dbReference type="NCBI Taxonomy" id="1126212"/>
    <lineage>
        <taxon>Eukaryota</taxon>
        <taxon>Fungi</taxon>
        <taxon>Dikarya</taxon>
        <taxon>Ascomycota</taxon>
        <taxon>Pezizomycotina</taxon>
        <taxon>Dothideomycetes</taxon>
        <taxon>Dothideomycetes incertae sedis</taxon>
        <taxon>Botryosphaeriales</taxon>
        <taxon>Botryosphaeriaceae</taxon>
        <taxon>Macrophomina</taxon>
    </lineage>
</organism>
<protein>
    <submittedName>
        <fullName evidence="2">Uncharacterized protein</fullName>
    </submittedName>
</protein>
<gene>
    <name evidence="2" type="ORF">MPH_05186</name>
</gene>
<dbReference type="EMBL" id="AHHD01000232">
    <property type="protein sequence ID" value="EKG17565.1"/>
    <property type="molecule type" value="Genomic_DNA"/>
</dbReference>
<evidence type="ECO:0000256" key="1">
    <source>
        <dbReference type="SAM" id="MobiDB-lite"/>
    </source>
</evidence>
<feature type="region of interest" description="Disordered" evidence="1">
    <location>
        <begin position="1"/>
        <end position="20"/>
    </location>
</feature>
<reference evidence="2 3" key="1">
    <citation type="journal article" date="2012" name="BMC Genomics">
        <title>Tools to kill: Genome of one of the most destructive plant pathogenic fungi Macrophomina phaseolina.</title>
        <authorList>
            <person name="Islam M.S."/>
            <person name="Haque M.S."/>
            <person name="Islam M.M."/>
            <person name="Emdad E.M."/>
            <person name="Halim A."/>
            <person name="Hossen Q.M.M."/>
            <person name="Hossain M.Z."/>
            <person name="Ahmed B."/>
            <person name="Rahim S."/>
            <person name="Rahman M.S."/>
            <person name="Alam M.M."/>
            <person name="Hou S."/>
            <person name="Wan X."/>
            <person name="Saito J.A."/>
            <person name="Alam M."/>
        </authorList>
    </citation>
    <scope>NUCLEOTIDE SEQUENCE [LARGE SCALE GENOMIC DNA]</scope>
    <source>
        <strain evidence="2 3">MS6</strain>
    </source>
</reference>